<proteinExistence type="predicted"/>
<comment type="caution">
    <text evidence="2">The sequence shown here is derived from an EMBL/GenBank/DDBJ whole genome shotgun (WGS) entry which is preliminary data.</text>
</comment>
<name>A0ABQ6AUH1_9BRAD</name>
<sequence>MLDPLLARAQLAILENRTLRREANSLRDQIDDARAKLRLSLLESQMQCAEFNAIREDRHWRRVG</sequence>
<feature type="coiled-coil region" evidence="1">
    <location>
        <begin position="9"/>
        <end position="43"/>
    </location>
</feature>
<protein>
    <recommendedName>
        <fullName evidence="4">Transposase</fullName>
    </recommendedName>
</protein>
<evidence type="ECO:0000256" key="1">
    <source>
        <dbReference type="SAM" id="Coils"/>
    </source>
</evidence>
<dbReference type="RefSeq" id="WP_284265506.1">
    <property type="nucleotide sequence ID" value="NZ_BSOW01000007.1"/>
</dbReference>
<gene>
    <name evidence="2" type="ORF">GCM10007857_25530</name>
</gene>
<dbReference type="Proteomes" id="UP001156905">
    <property type="component" value="Unassembled WGS sequence"/>
</dbReference>
<accession>A0ABQ6AUH1</accession>
<evidence type="ECO:0000313" key="3">
    <source>
        <dbReference type="Proteomes" id="UP001156905"/>
    </source>
</evidence>
<organism evidence="2 3">
    <name type="scientific">Bradyrhizobium iriomotense</name>
    <dbReference type="NCBI Taxonomy" id="441950"/>
    <lineage>
        <taxon>Bacteria</taxon>
        <taxon>Pseudomonadati</taxon>
        <taxon>Pseudomonadota</taxon>
        <taxon>Alphaproteobacteria</taxon>
        <taxon>Hyphomicrobiales</taxon>
        <taxon>Nitrobacteraceae</taxon>
        <taxon>Bradyrhizobium</taxon>
    </lineage>
</organism>
<reference evidence="3" key="1">
    <citation type="journal article" date="2019" name="Int. J. Syst. Evol. Microbiol.">
        <title>The Global Catalogue of Microorganisms (GCM) 10K type strain sequencing project: providing services to taxonomists for standard genome sequencing and annotation.</title>
        <authorList>
            <consortium name="The Broad Institute Genomics Platform"/>
            <consortium name="The Broad Institute Genome Sequencing Center for Infectious Disease"/>
            <person name="Wu L."/>
            <person name="Ma J."/>
        </authorList>
    </citation>
    <scope>NUCLEOTIDE SEQUENCE [LARGE SCALE GENOMIC DNA]</scope>
    <source>
        <strain evidence="3">NBRC 102520</strain>
    </source>
</reference>
<evidence type="ECO:0000313" key="2">
    <source>
        <dbReference type="EMBL" id="GLR85842.1"/>
    </source>
</evidence>
<keyword evidence="3" id="KW-1185">Reference proteome</keyword>
<keyword evidence="1" id="KW-0175">Coiled coil</keyword>
<dbReference type="EMBL" id="BSOW01000007">
    <property type="protein sequence ID" value="GLR85842.1"/>
    <property type="molecule type" value="Genomic_DNA"/>
</dbReference>
<evidence type="ECO:0008006" key="4">
    <source>
        <dbReference type="Google" id="ProtNLM"/>
    </source>
</evidence>